<dbReference type="GO" id="GO:0017004">
    <property type="term" value="P:cytochrome complex assembly"/>
    <property type="evidence" value="ECO:0007669"/>
    <property type="project" value="UniProtKB-KW"/>
</dbReference>
<evidence type="ECO:0000256" key="5">
    <source>
        <dbReference type="SAM" id="SignalP"/>
    </source>
</evidence>
<dbReference type="InterPro" id="IPR036249">
    <property type="entry name" value="Thioredoxin-like_sf"/>
</dbReference>
<dbReference type="Gene3D" id="3.40.30.10">
    <property type="entry name" value="Glutaredoxin"/>
    <property type="match status" value="1"/>
</dbReference>
<proteinExistence type="predicted"/>
<feature type="chain" id="PRO_5018091920" description="Thioredoxin domain-containing protein" evidence="5">
    <location>
        <begin position="20"/>
        <end position="493"/>
    </location>
</feature>
<accession>A0A3N4PJH3</accession>
<evidence type="ECO:0000256" key="1">
    <source>
        <dbReference type="ARBA" id="ARBA00004196"/>
    </source>
</evidence>
<name>A0A3N4PJH3_9BACT</name>
<sequence length="493" mass="55982">MKRQLYLFFLVCCPVWLFAQEPVITFSAAGGAGQQLRVLPPVQGEFFMGNLSERRLDSSGTAVFPNTEKVPGAYYFFYKRCYTLYVKPGKSYSLTVNAADTVNPVAVTGPDAEGQLELNNVSAEFYQQRGMRYYAEDSVFAHNAKRVRADQAAQLQRFTNLFREKKTDRAFLQHAEKLTAGYYASVLGATLLRPTMAVQADKKKPGFQQAAVQQLVAAWQSLRGVCNMMDRSNAGSMEFFYFVNMYNTNYLGYLLPSASGTFTKAATSDERDLFLGKVIRQHYRGPVKEYLLASWLGDLLTYNQFQAFIPGEYRAFAAMYPGSRFIAPMQKGVQRVVAYHDKIKAGFTDDHRFVEEQPASFRALAAAFPGKTVYIDLWATWCTPCKAQFAYNRDLKALLKKQGVEAVYISIDRLQDEPRWKEMIKYYDLQGYHLRASEALMKDLRDIFGEKNKTLYIPRYAILKNSELVVSSAKQPSDLKGLEEQLNELKTAP</sequence>
<dbReference type="GO" id="GO:0030313">
    <property type="term" value="C:cell envelope"/>
    <property type="evidence" value="ECO:0007669"/>
    <property type="project" value="UniProtKB-SubCell"/>
</dbReference>
<comment type="caution">
    <text evidence="7">The sequence shown here is derived from an EMBL/GenBank/DDBJ whole genome shotgun (WGS) entry which is preliminary data.</text>
</comment>
<dbReference type="InterPro" id="IPR013740">
    <property type="entry name" value="Redoxin"/>
</dbReference>
<feature type="signal peptide" evidence="5">
    <location>
        <begin position="1"/>
        <end position="19"/>
    </location>
</feature>
<dbReference type="Proteomes" id="UP000278351">
    <property type="component" value="Unassembled WGS sequence"/>
</dbReference>
<organism evidence="7 8">
    <name type="scientific">Chitinophaga lutea</name>
    <dbReference type="NCBI Taxonomy" id="2488634"/>
    <lineage>
        <taxon>Bacteria</taxon>
        <taxon>Pseudomonadati</taxon>
        <taxon>Bacteroidota</taxon>
        <taxon>Chitinophagia</taxon>
        <taxon>Chitinophagales</taxon>
        <taxon>Chitinophagaceae</taxon>
        <taxon>Chitinophaga</taxon>
    </lineage>
</organism>
<evidence type="ECO:0000256" key="2">
    <source>
        <dbReference type="ARBA" id="ARBA00022748"/>
    </source>
</evidence>
<dbReference type="GO" id="GO:0016491">
    <property type="term" value="F:oxidoreductase activity"/>
    <property type="evidence" value="ECO:0007669"/>
    <property type="project" value="InterPro"/>
</dbReference>
<keyword evidence="2" id="KW-0201">Cytochrome c-type biogenesis</keyword>
<feature type="domain" description="Thioredoxin" evidence="6">
    <location>
        <begin position="316"/>
        <end position="491"/>
    </location>
</feature>
<keyword evidence="8" id="KW-1185">Reference proteome</keyword>
<keyword evidence="4" id="KW-0676">Redox-active center</keyword>
<evidence type="ECO:0000256" key="3">
    <source>
        <dbReference type="ARBA" id="ARBA00023157"/>
    </source>
</evidence>
<dbReference type="EMBL" id="RPDH01000002">
    <property type="protein sequence ID" value="RPE08812.1"/>
    <property type="molecule type" value="Genomic_DNA"/>
</dbReference>
<dbReference type="SUPFAM" id="SSF52833">
    <property type="entry name" value="Thioredoxin-like"/>
    <property type="match status" value="1"/>
</dbReference>
<dbReference type="PANTHER" id="PTHR42852">
    <property type="entry name" value="THIOL:DISULFIDE INTERCHANGE PROTEIN DSBE"/>
    <property type="match status" value="1"/>
</dbReference>
<evidence type="ECO:0000313" key="8">
    <source>
        <dbReference type="Proteomes" id="UP000278351"/>
    </source>
</evidence>
<evidence type="ECO:0000313" key="7">
    <source>
        <dbReference type="EMBL" id="RPE08812.1"/>
    </source>
</evidence>
<dbReference type="OrthoDB" id="743079at2"/>
<dbReference type="InterPro" id="IPR013766">
    <property type="entry name" value="Thioredoxin_domain"/>
</dbReference>
<comment type="subcellular location">
    <subcellularLocation>
        <location evidence="1">Cell envelope</location>
    </subcellularLocation>
</comment>
<dbReference type="RefSeq" id="WP_123847807.1">
    <property type="nucleotide sequence ID" value="NZ_RPDH01000002.1"/>
</dbReference>
<dbReference type="AlphaFoldDB" id="A0A3N4PJH3"/>
<evidence type="ECO:0000256" key="4">
    <source>
        <dbReference type="ARBA" id="ARBA00023284"/>
    </source>
</evidence>
<keyword evidence="5" id="KW-0732">Signal</keyword>
<protein>
    <recommendedName>
        <fullName evidence="6">Thioredoxin domain-containing protein</fullName>
    </recommendedName>
</protein>
<dbReference type="Pfam" id="PF08534">
    <property type="entry name" value="Redoxin"/>
    <property type="match status" value="1"/>
</dbReference>
<keyword evidence="3" id="KW-1015">Disulfide bond</keyword>
<reference evidence="7 8" key="1">
    <citation type="submission" date="2018-11" db="EMBL/GenBank/DDBJ databases">
        <title>Chitinophaga lutea sp.nov., isolate from arsenic contaminated soil.</title>
        <authorList>
            <person name="Zong Y."/>
        </authorList>
    </citation>
    <scope>NUCLEOTIDE SEQUENCE [LARGE SCALE GENOMIC DNA]</scope>
    <source>
        <strain evidence="7 8">ZY74</strain>
    </source>
</reference>
<evidence type="ECO:0000259" key="6">
    <source>
        <dbReference type="PROSITE" id="PS51352"/>
    </source>
</evidence>
<gene>
    <name evidence="7" type="ORF">EGT74_17435</name>
</gene>
<dbReference type="PROSITE" id="PS51352">
    <property type="entry name" value="THIOREDOXIN_2"/>
    <property type="match status" value="1"/>
</dbReference>
<dbReference type="PANTHER" id="PTHR42852:SF6">
    <property type="entry name" value="THIOL:DISULFIDE INTERCHANGE PROTEIN DSBE"/>
    <property type="match status" value="1"/>
</dbReference>
<dbReference type="InterPro" id="IPR050553">
    <property type="entry name" value="Thioredoxin_ResA/DsbE_sf"/>
</dbReference>